<dbReference type="InterPro" id="IPR034660">
    <property type="entry name" value="DinB/YfiT-like"/>
</dbReference>
<reference evidence="2 3" key="1">
    <citation type="submission" date="2020-09" db="EMBL/GenBank/DDBJ databases">
        <title>Paenibacillus sp. CAU 1523 isolated from sand of Haeundae Beach.</title>
        <authorList>
            <person name="Kim W."/>
        </authorList>
    </citation>
    <scope>NUCLEOTIDE SEQUENCE [LARGE SCALE GENOMIC DNA]</scope>
    <source>
        <strain evidence="2 3">CAU 1523</strain>
    </source>
</reference>
<dbReference type="Proteomes" id="UP000634529">
    <property type="component" value="Unassembled WGS sequence"/>
</dbReference>
<dbReference type="Pfam" id="PF12867">
    <property type="entry name" value="DinB_2"/>
    <property type="match status" value="1"/>
</dbReference>
<organism evidence="2 3">
    <name type="scientific">Paenibacillus arenosi</name>
    <dbReference type="NCBI Taxonomy" id="2774142"/>
    <lineage>
        <taxon>Bacteria</taxon>
        <taxon>Bacillati</taxon>
        <taxon>Bacillota</taxon>
        <taxon>Bacilli</taxon>
        <taxon>Bacillales</taxon>
        <taxon>Paenibacillaceae</taxon>
        <taxon>Paenibacillus</taxon>
    </lineage>
</organism>
<dbReference type="EMBL" id="JACYTN010000012">
    <property type="protein sequence ID" value="MBD8499517.1"/>
    <property type="molecule type" value="Genomic_DNA"/>
</dbReference>
<evidence type="ECO:0000313" key="3">
    <source>
        <dbReference type="Proteomes" id="UP000634529"/>
    </source>
</evidence>
<evidence type="ECO:0000259" key="1">
    <source>
        <dbReference type="Pfam" id="PF12867"/>
    </source>
</evidence>
<accession>A0ABR9AZE4</accession>
<keyword evidence="3" id="KW-1185">Reference proteome</keyword>
<proteinExistence type="predicted"/>
<feature type="domain" description="DinB-like" evidence="1">
    <location>
        <begin position="26"/>
        <end position="169"/>
    </location>
</feature>
<protein>
    <submittedName>
        <fullName evidence="2">DinB family protein</fullName>
    </submittedName>
</protein>
<dbReference type="InterPro" id="IPR024775">
    <property type="entry name" value="DinB-like"/>
</dbReference>
<gene>
    <name evidence="2" type="ORF">IFO66_14565</name>
</gene>
<name>A0ABR9AZE4_9BACL</name>
<dbReference type="SUPFAM" id="SSF109854">
    <property type="entry name" value="DinB/YfiT-like putative metalloenzymes"/>
    <property type="match status" value="1"/>
</dbReference>
<evidence type="ECO:0000313" key="2">
    <source>
        <dbReference type="EMBL" id="MBD8499517.1"/>
    </source>
</evidence>
<sequence length="184" mass="21416">MTNKDLFFSDDNAQAILQFQYQISCQLLDIHLSGLGEDEYSWMPAEQGLHITFDSGIWRADWPDSENYDIGPPSIAWLSWHIIYWWSIVLDHSFGDRTLQRESVPCFGSAREAIAHIYQLKNNWEAAVAQLSPQELHKHTRTNWPFSNKSFYELLAWLNLELMKNAAEIGSCRFLFASQKQEND</sequence>
<dbReference type="RefSeq" id="WP_192025857.1">
    <property type="nucleotide sequence ID" value="NZ_JACYTN010000012.1"/>
</dbReference>
<comment type="caution">
    <text evidence="2">The sequence shown here is derived from an EMBL/GenBank/DDBJ whole genome shotgun (WGS) entry which is preliminary data.</text>
</comment>